<dbReference type="InterPro" id="IPR036457">
    <property type="entry name" value="PPM-type-like_dom_sf"/>
</dbReference>
<feature type="domain" description="PPM-type phosphatase" evidence="1">
    <location>
        <begin position="70"/>
        <end position="531"/>
    </location>
</feature>
<name>A0AAE2D2H1_SCHME</name>
<dbReference type="GO" id="GO:0005739">
    <property type="term" value="C:mitochondrion"/>
    <property type="evidence" value="ECO:0007669"/>
    <property type="project" value="TreeGrafter"/>
</dbReference>
<dbReference type="SMART" id="SM00332">
    <property type="entry name" value="PP2Cc"/>
    <property type="match status" value="1"/>
</dbReference>
<protein>
    <recommendedName>
        <fullName evidence="1">PPM-type phosphatase domain-containing protein</fullName>
    </recommendedName>
</protein>
<comment type="caution">
    <text evidence="2">The sequence shown here is derived from an EMBL/GenBank/DDBJ whole genome shotgun (WGS) entry which is preliminary data.</text>
</comment>
<dbReference type="Pfam" id="PF00481">
    <property type="entry name" value="PP2C"/>
    <property type="match status" value="1"/>
</dbReference>
<dbReference type="PANTHER" id="PTHR13832:SF792">
    <property type="entry name" value="GM14286P"/>
    <property type="match status" value="1"/>
</dbReference>
<gene>
    <name evidence="2" type="ORF">MN116_007922</name>
</gene>
<evidence type="ECO:0000259" key="1">
    <source>
        <dbReference type="PROSITE" id="PS51746"/>
    </source>
</evidence>
<dbReference type="CDD" id="cd00143">
    <property type="entry name" value="PP2Cc"/>
    <property type="match status" value="1"/>
</dbReference>
<organism evidence="2 3">
    <name type="scientific">Schistosoma mekongi</name>
    <name type="common">Parasitic worm</name>
    <dbReference type="NCBI Taxonomy" id="38744"/>
    <lineage>
        <taxon>Eukaryota</taxon>
        <taxon>Metazoa</taxon>
        <taxon>Spiralia</taxon>
        <taxon>Lophotrochozoa</taxon>
        <taxon>Platyhelminthes</taxon>
        <taxon>Trematoda</taxon>
        <taxon>Digenea</taxon>
        <taxon>Strigeidida</taxon>
        <taxon>Schistosomatoidea</taxon>
        <taxon>Schistosomatidae</taxon>
        <taxon>Schistosoma</taxon>
    </lineage>
</organism>
<dbReference type="GO" id="GO:0004741">
    <property type="term" value="F:[pyruvate dehydrogenase (acetyl-transferring)]-phosphatase activity"/>
    <property type="evidence" value="ECO:0007669"/>
    <property type="project" value="TreeGrafter"/>
</dbReference>
<dbReference type="PROSITE" id="PS51746">
    <property type="entry name" value="PPM_2"/>
    <property type="match status" value="1"/>
</dbReference>
<keyword evidence="3" id="KW-1185">Reference proteome</keyword>
<dbReference type="InterPro" id="IPR001932">
    <property type="entry name" value="PPM-type_phosphatase-like_dom"/>
</dbReference>
<dbReference type="EMBL" id="JALJAT010000006">
    <property type="protein sequence ID" value="KAK4468747.1"/>
    <property type="molecule type" value="Genomic_DNA"/>
</dbReference>
<dbReference type="Gene3D" id="3.60.40.10">
    <property type="entry name" value="PPM-type phosphatase domain"/>
    <property type="match status" value="1"/>
</dbReference>
<dbReference type="SUPFAM" id="SSF81606">
    <property type="entry name" value="PP2C-like"/>
    <property type="match status" value="1"/>
</dbReference>
<reference evidence="2" key="1">
    <citation type="submission" date="2022-04" db="EMBL/GenBank/DDBJ databases">
        <authorList>
            <person name="Xu L."/>
            <person name="Lv Z."/>
        </authorList>
    </citation>
    <scope>NUCLEOTIDE SEQUENCE</scope>
    <source>
        <strain evidence="2">LV_2022a</strain>
    </source>
</reference>
<dbReference type="PANTHER" id="PTHR13832">
    <property type="entry name" value="PROTEIN PHOSPHATASE 2C"/>
    <property type="match status" value="1"/>
</dbReference>
<sequence length="532" mass="60382">MLKNLRIHFLVRPTTITSFANNFFTNQLGIKYLVRCYSLVKLENLLYAGAGKIDFTQLPKSGVVSDSCPLKTVSVNQLGANNPVEDRFNIGLTQIDDSTSACLFTVLDGHSGTACVHAVVWSLLDYMYASIMSNEKLNTALEQLRAYDLNQPYHLIRRLDFVSPKNHRHLENPAGPPSNILSAYMRGRLRHYMEDLYARPNRVVNPSDCLIDAFKRLDEDLCSTDIPDNLLEIQQTLVSCTPDRYLNNSLSRDLLRVNLSGSVGVAGYVHWYDKLSDHPTELYLANVGDCGAVLLREVGSNEDGKMLLTPIKCTKPHNGYCNLDEINRIAMEHPENSVSELFRENGRLLGELAPCRSFGDVRYKWPVERLLQLRRFLEIMSTSNPDWSPIPYPYTSPPYLTAIPEVTRFELTPHDRYLVLATDGLWDMLSPEQVAIQLAEILQLIQQQKDFCPATQLLWSSLTNIPLQMSRAILPGPNYKDSIFEDLLRAPNLINKREHRKAITRALKLLSLPPGLARYNRDDITVMIIEFS</sequence>
<evidence type="ECO:0000313" key="2">
    <source>
        <dbReference type="EMBL" id="KAK4468747.1"/>
    </source>
</evidence>
<dbReference type="AlphaFoldDB" id="A0AAE2D2H1"/>
<reference evidence="2" key="2">
    <citation type="journal article" date="2023" name="Infect Dis Poverty">
        <title>Chromosome-scale genome of the human blood fluke Schistosoma mekongi and its implications for public health.</title>
        <authorList>
            <person name="Zhou M."/>
            <person name="Xu L."/>
            <person name="Xu D."/>
            <person name="Chen W."/>
            <person name="Khan J."/>
            <person name="Hu Y."/>
            <person name="Huang H."/>
            <person name="Wei H."/>
            <person name="Zhang Y."/>
            <person name="Chusongsang P."/>
            <person name="Tanasarnprasert K."/>
            <person name="Hu X."/>
            <person name="Limpanont Y."/>
            <person name="Lv Z."/>
        </authorList>
    </citation>
    <scope>NUCLEOTIDE SEQUENCE</scope>
    <source>
        <strain evidence="2">LV_2022a</strain>
    </source>
</reference>
<dbReference type="InterPro" id="IPR015655">
    <property type="entry name" value="PP2C"/>
</dbReference>
<proteinExistence type="predicted"/>
<dbReference type="Proteomes" id="UP001292079">
    <property type="component" value="Unassembled WGS sequence"/>
</dbReference>
<evidence type="ECO:0000313" key="3">
    <source>
        <dbReference type="Proteomes" id="UP001292079"/>
    </source>
</evidence>
<accession>A0AAE2D2H1</accession>